<accession>A0A0E9WBN1</accession>
<reference evidence="1" key="2">
    <citation type="journal article" date="2015" name="Fish Shellfish Immunol.">
        <title>Early steps in the European eel (Anguilla anguilla)-Vibrio vulnificus interaction in the gills: Role of the RtxA13 toxin.</title>
        <authorList>
            <person name="Callol A."/>
            <person name="Pajuelo D."/>
            <person name="Ebbesson L."/>
            <person name="Teles M."/>
            <person name="MacKenzie S."/>
            <person name="Amaro C."/>
        </authorList>
    </citation>
    <scope>NUCLEOTIDE SEQUENCE</scope>
</reference>
<evidence type="ECO:0000313" key="1">
    <source>
        <dbReference type="EMBL" id="JAH87784.1"/>
    </source>
</evidence>
<reference evidence="1" key="1">
    <citation type="submission" date="2014-11" db="EMBL/GenBank/DDBJ databases">
        <authorList>
            <person name="Amaro Gonzalez C."/>
        </authorList>
    </citation>
    <scope>NUCLEOTIDE SEQUENCE</scope>
</reference>
<dbReference type="AlphaFoldDB" id="A0A0E9WBN1"/>
<name>A0A0E9WBN1_ANGAN</name>
<proteinExistence type="predicted"/>
<organism evidence="1">
    <name type="scientific">Anguilla anguilla</name>
    <name type="common">European freshwater eel</name>
    <name type="synonym">Muraena anguilla</name>
    <dbReference type="NCBI Taxonomy" id="7936"/>
    <lineage>
        <taxon>Eukaryota</taxon>
        <taxon>Metazoa</taxon>
        <taxon>Chordata</taxon>
        <taxon>Craniata</taxon>
        <taxon>Vertebrata</taxon>
        <taxon>Euteleostomi</taxon>
        <taxon>Actinopterygii</taxon>
        <taxon>Neopterygii</taxon>
        <taxon>Teleostei</taxon>
        <taxon>Anguilliformes</taxon>
        <taxon>Anguillidae</taxon>
        <taxon>Anguilla</taxon>
    </lineage>
</organism>
<sequence length="49" mass="5800">MLSNIWERDQDFTIARGHNVARGKQTAACEKHLIQLSRFLFSYIVQYSR</sequence>
<dbReference type="EMBL" id="GBXM01020793">
    <property type="protein sequence ID" value="JAH87784.1"/>
    <property type="molecule type" value="Transcribed_RNA"/>
</dbReference>
<protein>
    <submittedName>
        <fullName evidence="1">Uncharacterized protein</fullName>
    </submittedName>
</protein>